<gene>
    <name evidence="1" type="ORF">CCMSSC00406_0001115</name>
</gene>
<sequence length="305" mass="33125">MGNTPSSRPSSSSRYQFDPTLDAKGPEDTVNAGKSDAKAGPENTRGVPLDPPPPYYTEAVSSTLGSSSSSSDHRNNEYLRAPMRADTAENALQTLRKYDTVLIIDDSGSMLGSKWRQAEKSLAALADMAGKYDTDGIDVAFLNSTKSGKEVQRLFLDVRPFGHTPIGERLESLLLTYLARIEGAQRQGVLNTIKPVNYVIITDGEPTDDPESVILSAAQRLDRGNFPLTQVGIQLLQIGKDVAAAEYLKQLDDDLHKTHNIRDIVDTTPFQATKGEVTADLITKILIGGINRRVDRKGVAARVVS</sequence>
<comment type="caution">
    <text evidence="1">The sequence shown here is derived from an EMBL/GenBank/DDBJ whole genome shotgun (WGS) entry which is preliminary data.</text>
</comment>
<protein>
    <submittedName>
        <fullName evidence="1">Uncharacterized protein</fullName>
    </submittedName>
</protein>
<accession>A0ACB7ILK5</accession>
<reference evidence="1 2" key="1">
    <citation type="journal article" date="2021" name="Appl. Environ. Microbiol.">
        <title>Genetic linkage and physical mapping for an oyster mushroom Pleurotus cornucopiae and QTL analysis for the trait cap color.</title>
        <authorList>
            <person name="Zhang Y."/>
            <person name="Gao W."/>
            <person name="Sonnenberg A."/>
            <person name="Chen Q."/>
            <person name="Zhang J."/>
            <person name="Huang C."/>
        </authorList>
    </citation>
    <scope>NUCLEOTIDE SEQUENCE [LARGE SCALE GENOMIC DNA]</scope>
    <source>
        <strain evidence="1">CCMSSC00406</strain>
    </source>
</reference>
<keyword evidence="2" id="KW-1185">Reference proteome</keyword>
<evidence type="ECO:0000313" key="2">
    <source>
        <dbReference type="Proteomes" id="UP000824881"/>
    </source>
</evidence>
<dbReference type="EMBL" id="WQMT02000009">
    <property type="protein sequence ID" value="KAG9218771.1"/>
    <property type="molecule type" value="Genomic_DNA"/>
</dbReference>
<proteinExistence type="predicted"/>
<evidence type="ECO:0000313" key="1">
    <source>
        <dbReference type="EMBL" id="KAG9218771.1"/>
    </source>
</evidence>
<name>A0ACB7ILK5_PLECO</name>
<organism evidence="1 2">
    <name type="scientific">Pleurotus cornucopiae</name>
    <name type="common">Cornucopia mushroom</name>
    <dbReference type="NCBI Taxonomy" id="5321"/>
    <lineage>
        <taxon>Eukaryota</taxon>
        <taxon>Fungi</taxon>
        <taxon>Dikarya</taxon>
        <taxon>Basidiomycota</taxon>
        <taxon>Agaricomycotina</taxon>
        <taxon>Agaricomycetes</taxon>
        <taxon>Agaricomycetidae</taxon>
        <taxon>Agaricales</taxon>
        <taxon>Pleurotineae</taxon>
        <taxon>Pleurotaceae</taxon>
        <taxon>Pleurotus</taxon>
    </lineage>
</organism>
<dbReference type="Proteomes" id="UP000824881">
    <property type="component" value="Unassembled WGS sequence"/>
</dbReference>